<dbReference type="AlphaFoldDB" id="A0A061E8K9"/>
<dbReference type="Proteomes" id="UP000026915">
    <property type="component" value="Chromosome 2"/>
</dbReference>
<dbReference type="HOGENOM" id="CLU_2175634_0_0_1"/>
<reference evidence="1 2" key="1">
    <citation type="journal article" date="2013" name="Genome Biol.">
        <title>The genome sequence of the most widely cultivated cacao type and its use to identify candidate genes regulating pod color.</title>
        <authorList>
            <person name="Motamayor J.C."/>
            <person name="Mockaitis K."/>
            <person name="Schmutz J."/>
            <person name="Haiminen N."/>
            <person name="Iii D.L."/>
            <person name="Cornejo O."/>
            <person name="Findley S.D."/>
            <person name="Zheng P."/>
            <person name="Utro F."/>
            <person name="Royaert S."/>
            <person name="Saski C."/>
            <person name="Jenkins J."/>
            <person name="Podicheti R."/>
            <person name="Zhao M."/>
            <person name="Scheffler B.E."/>
            <person name="Stack J.C."/>
            <person name="Feltus F.A."/>
            <person name="Mustiga G.M."/>
            <person name="Amores F."/>
            <person name="Phillips W."/>
            <person name="Marelli J.P."/>
            <person name="May G.D."/>
            <person name="Shapiro H."/>
            <person name="Ma J."/>
            <person name="Bustamante C.D."/>
            <person name="Schnell R.J."/>
            <person name="Main D."/>
            <person name="Gilbert D."/>
            <person name="Parida L."/>
            <person name="Kuhn D.N."/>
        </authorList>
    </citation>
    <scope>NUCLEOTIDE SEQUENCE [LARGE SCALE GENOMIC DNA]</scope>
    <source>
        <strain evidence="2">cv. Matina 1-6</strain>
    </source>
</reference>
<protein>
    <submittedName>
        <fullName evidence="1">Uncharacterized protein</fullName>
    </submittedName>
</protein>
<proteinExistence type="predicted"/>
<dbReference type="EMBL" id="CM001880">
    <property type="protein sequence ID" value="EOY00993.1"/>
    <property type="molecule type" value="Genomic_DNA"/>
</dbReference>
<accession>A0A061E8K9</accession>
<name>A0A061E8K9_THECC</name>
<dbReference type="Gramene" id="EOY00993">
    <property type="protein sequence ID" value="EOY00993"/>
    <property type="gene ID" value="TCM_010892"/>
</dbReference>
<dbReference type="InParanoid" id="A0A061E8K9"/>
<organism evidence="1 2">
    <name type="scientific">Theobroma cacao</name>
    <name type="common">Cacao</name>
    <name type="synonym">Cocoa</name>
    <dbReference type="NCBI Taxonomy" id="3641"/>
    <lineage>
        <taxon>Eukaryota</taxon>
        <taxon>Viridiplantae</taxon>
        <taxon>Streptophyta</taxon>
        <taxon>Embryophyta</taxon>
        <taxon>Tracheophyta</taxon>
        <taxon>Spermatophyta</taxon>
        <taxon>Magnoliopsida</taxon>
        <taxon>eudicotyledons</taxon>
        <taxon>Gunneridae</taxon>
        <taxon>Pentapetalae</taxon>
        <taxon>rosids</taxon>
        <taxon>malvids</taxon>
        <taxon>Malvales</taxon>
        <taxon>Malvaceae</taxon>
        <taxon>Byttnerioideae</taxon>
        <taxon>Theobroma</taxon>
    </lineage>
</organism>
<evidence type="ECO:0000313" key="1">
    <source>
        <dbReference type="EMBL" id="EOY00993.1"/>
    </source>
</evidence>
<sequence>MVAGLPSTKLGLAPRRLNFELGRPNRIWPLRGTWGKYIKLDKDTMDKWTFDQAMILFEVESLKNIMAFTRLVVNGKDYFVRASIVDIVRSEARIRIDHAGEDTSEEDLSE</sequence>
<evidence type="ECO:0000313" key="2">
    <source>
        <dbReference type="Proteomes" id="UP000026915"/>
    </source>
</evidence>
<keyword evidence="2" id="KW-1185">Reference proteome</keyword>
<gene>
    <name evidence="1" type="ORF">TCM_010892</name>
</gene>